<dbReference type="GO" id="GO:0006874">
    <property type="term" value="P:intracellular calcium ion homeostasis"/>
    <property type="evidence" value="ECO:0007669"/>
    <property type="project" value="TreeGrafter"/>
</dbReference>
<protein>
    <recommendedName>
        <fullName evidence="6">Sodium/calcium exchanger membrane region domain-containing protein</fullName>
    </recommendedName>
</protein>
<feature type="transmembrane region" description="Helical" evidence="5">
    <location>
        <begin position="6"/>
        <end position="26"/>
    </location>
</feature>
<dbReference type="NCBIfam" id="TIGR00367">
    <property type="entry name" value="calcium/sodium antiporter"/>
    <property type="match status" value="1"/>
</dbReference>
<proteinExistence type="predicted"/>
<keyword evidence="2 5" id="KW-0812">Transmembrane</keyword>
<dbReference type="PANTHER" id="PTHR10846">
    <property type="entry name" value="SODIUM/POTASSIUM/CALCIUM EXCHANGER"/>
    <property type="match status" value="1"/>
</dbReference>
<dbReference type="InterPro" id="IPR004481">
    <property type="entry name" value="K/Na/Ca-exchanger"/>
</dbReference>
<dbReference type="GO" id="GO:0005886">
    <property type="term" value="C:plasma membrane"/>
    <property type="evidence" value="ECO:0007669"/>
    <property type="project" value="TreeGrafter"/>
</dbReference>
<feature type="transmembrane region" description="Helical" evidence="5">
    <location>
        <begin position="183"/>
        <end position="202"/>
    </location>
</feature>
<dbReference type="PANTHER" id="PTHR10846:SF8">
    <property type="entry name" value="INNER MEMBRANE PROTEIN YRBG"/>
    <property type="match status" value="1"/>
</dbReference>
<organism evidence="7">
    <name type="scientific">marine metagenome</name>
    <dbReference type="NCBI Taxonomy" id="408172"/>
    <lineage>
        <taxon>unclassified sequences</taxon>
        <taxon>metagenomes</taxon>
        <taxon>ecological metagenomes</taxon>
    </lineage>
</organism>
<gene>
    <name evidence="7" type="ORF">METZ01_LOCUS19935</name>
</gene>
<dbReference type="Gene3D" id="1.20.1420.30">
    <property type="entry name" value="NCX, central ion-binding region"/>
    <property type="match status" value="1"/>
</dbReference>
<dbReference type="AlphaFoldDB" id="A0A381PJ96"/>
<feature type="transmembrane region" description="Helical" evidence="5">
    <location>
        <begin position="128"/>
        <end position="147"/>
    </location>
</feature>
<dbReference type="GO" id="GO:0008273">
    <property type="term" value="F:calcium, potassium:sodium antiporter activity"/>
    <property type="evidence" value="ECO:0007669"/>
    <property type="project" value="TreeGrafter"/>
</dbReference>
<evidence type="ECO:0000313" key="7">
    <source>
        <dbReference type="EMBL" id="SUZ67081.1"/>
    </source>
</evidence>
<feature type="domain" description="Sodium/calcium exchanger membrane region" evidence="6">
    <location>
        <begin position="181"/>
        <end position="315"/>
    </location>
</feature>
<name>A0A381PJ96_9ZZZZ</name>
<dbReference type="Pfam" id="PF01699">
    <property type="entry name" value="Na_Ca_ex"/>
    <property type="match status" value="2"/>
</dbReference>
<feature type="transmembrane region" description="Helical" evidence="5">
    <location>
        <begin position="214"/>
        <end position="236"/>
    </location>
</feature>
<feature type="transmembrane region" description="Helical" evidence="5">
    <location>
        <begin position="38"/>
        <end position="65"/>
    </location>
</feature>
<evidence type="ECO:0000256" key="2">
    <source>
        <dbReference type="ARBA" id="ARBA00022692"/>
    </source>
</evidence>
<evidence type="ECO:0000256" key="5">
    <source>
        <dbReference type="SAM" id="Phobius"/>
    </source>
</evidence>
<evidence type="ECO:0000256" key="3">
    <source>
        <dbReference type="ARBA" id="ARBA00022989"/>
    </source>
</evidence>
<dbReference type="InterPro" id="IPR004837">
    <property type="entry name" value="NaCa_Exmemb"/>
</dbReference>
<comment type="subcellular location">
    <subcellularLocation>
        <location evidence="1">Membrane</location>
        <topology evidence="1">Multi-pass membrane protein</topology>
    </subcellularLocation>
</comment>
<sequence>MSGLMPNLAVLISGIVVLYFGAVWLVRGASRLASSLGVSPIVVGLTIVSLGTSAPELVVCLVAALQGNPGLAIGNVMGSNLANIGLILGLTSLVHPLEVKHRVVWREMPVMLLITFAIYPIAFDRVLSRMDGFMLLLVLLAYLVWVFRSGHPEEIKSSQGPRDSIATPEGAASLLNLKDIGQVALGSAFLVLGGYCIVKGAVEVASALGISEVIIGLTVVAIGTSLPELATSLVAAMRQEVDIAVGNIIGSNIFNLTAIFGTTAVVRPIMIPETVLSRELAGVVFMSLLLWPILRSGWRIKRWEGALLLTAYIGMGWWLI</sequence>
<evidence type="ECO:0000256" key="1">
    <source>
        <dbReference type="ARBA" id="ARBA00004141"/>
    </source>
</evidence>
<keyword evidence="4 5" id="KW-0472">Membrane</keyword>
<evidence type="ECO:0000259" key="6">
    <source>
        <dbReference type="Pfam" id="PF01699"/>
    </source>
</evidence>
<dbReference type="GO" id="GO:0005262">
    <property type="term" value="F:calcium channel activity"/>
    <property type="evidence" value="ECO:0007669"/>
    <property type="project" value="TreeGrafter"/>
</dbReference>
<feature type="transmembrane region" description="Helical" evidence="5">
    <location>
        <begin position="248"/>
        <end position="269"/>
    </location>
</feature>
<feature type="transmembrane region" description="Helical" evidence="5">
    <location>
        <begin position="71"/>
        <end position="91"/>
    </location>
</feature>
<feature type="transmembrane region" description="Helical" evidence="5">
    <location>
        <begin position="103"/>
        <end position="122"/>
    </location>
</feature>
<keyword evidence="3 5" id="KW-1133">Transmembrane helix</keyword>
<evidence type="ECO:0000256" key="4">
    <source>
        <dbReference type="ARBA" id="ARBA00023136"/>
    </source>
</evidence>
<reference evidence="7" key="1">
    <citation type="submission" date="2018-05" db="EMBL/GenBank/DDBJ databases">
        <authorList>
            <person name="Lanie J.A."/>
            <person name="Ng W.-L."/>
            <person name="Kazmierczak K.M."/>
            <person name="Andrzejewski T.M."/>
            <person name="Davidsen T.M."/>
            <person name="Wayne K.J."/>
            <person name="Tettelin H."/>
            <person name="Glass J.I."/>
            <person name="Rusch D."/>
            <person name="Podicherti R."/>
            <person name="Tsui H.-C.T."/>
            <person name="Winkler M.E."/>
        </authorList>
    </citation>
    <scope>NUCLEOTIDE SEQUENCE</scope>
</reference>
<feature type="domain" description="Sodium/calcium exchanger membrane region" evidence="6">
    <location>
        <begin position="8"/>
        <end position="147"/>
    </location>
</feature>
<feature type="transmembrane region" description="Helical" evidence="5">
    <location>
        <begin position="275"/>
        <end position="294"/>
    </location>
</feature>
<dbReference type="InterPro" id="IPR044880">
    <property type="entry name" value="NCX_ion-bd_dom_sf"/>
</dbReference>
<accession>A0A381PJ96</accession>
<dbReference type="EMBL" id="UINC01001002">
    <property type="protein sequence ID" value="SUZ67081.1"/>
    <property type="molecule type" value="Genomic_DNA"/>
</dbReference>